<accession>A0A291QF37</accession>
<keyword evidence="3" id="KW-1185">Reference proteome</keyword>
<name>A0A291QF37_9ACTN</name>
<dbReference type="AlphaFoldDB" id="A0A291QF37"/>
<feature type="signal peptide" evidence="1">
    <location>
        <begin position="1"/>
        <end position="16"/>
    </location>
</feature>
<proteinExistence type="predicted"/>
<dbReference type="RefSeq" id="WP_098244650.1">
    <property type="nucleotide sequence ID" value="NZ_CP022685.1"/>
</dbReference>
<keyword evidence="1" id="KW-0732">Signal</keyword>
<protein>
    <submittedName>
        <fullName evidence="2">Putative lipoprotein</fullName>
    </submittedName>
</protein>
<reference evidence="2 3" key="1">
    <citation type="submission" date="2017-08" db="EMBL/GenBank/DDBJ databases">
        <title>Complete Genome Sequence of Streptomyces formicae KY5, the formicamycin producer.</title>
        <authorList>
            <person name="Holmes N.A."/>
            <person name="Devine R."/>
            <person name="Qin Z."/>
            <person name="Seipke R.F."/>
            <person name="Wilkinson B."/>
            <person name="Hutchings M.I."/>
        </authorList>
    </citation>
    <scope>NUCLEOTIDE SEQUENCE [LARGE SCALE GENOMIC DNA]</scope>
    <source>
        <strain evidence="2 3">KY5</strain>
    </source>
</reference>
<dbReference type="EMBL" id="CP022685">
    <property type="protein sequence ID" value="ATL30321.1"/>
    <property type="molecule type" value="Genomic_DNA"/>
</dbReference>
<dbReference type="PROSITE" id="PS51257">
    <property type="entry name" value="PROKAR_LIPOPROTEIN"/>
    <property type="match status" value="1"/>
</dbReference>
<feature type="chain" id="PRO_5038575807" evidence="1">
    <location>
        <begin position="17"/>
        <end position="234"/>
    </location>
</feature>
<evidence type="ECO:0000313" key="3">
    <source>
        <dbReference type="Proteomes" id="UP000221011"/>
    </source>
</evidence>
<dbReference type="KEGG" id="sfk:KY5_5303"/>
<keyword evidence="2" id="KW-0449">Lipoprotein</keyword>
<dbReference type="Proteomes" id="UP000221011">
    <property type="component" value="Chromosome"/>
</dbReference>
<organism evidence="2 3">
    <name type="scientific">Streptomyces formicae</name>
    <dbReference type="NCBI Taxonomy" id="1616117"/>
    <lineage>
        <taxon>Bacteria</taxon>
        <taxon>Bacillati</taxon>
        <taxon>Actinomycetota</taxon>
        <taxon>Actinomycetes</taxon>
        <taxon>Kitasatosporales</taxon>
        <taxon>Streptomycetaceae</taxon>
        <taxon>Streptomyces</taxon>
    </lineage>
</organism>
<gene>
    <name evidence="2" type="ORF">KY5_5303</name>
</gene>
<sequence>MAANRKLLAVAAAACAAAVIGVTGCSSDGDKDPFDGMSADKIAEKASKASKDAGSYRMKGQMKQSGQTSDIEFAVAKSGDCKGTMGSAETGKAEFLASGEFSYTKGDDKFWESTTGGGGAAKLLKGRWMKQSNKGGKPVCNPDDMFSNKNLKKLKRGDDAEVGGAKAAVLTRKKGSETTTFYVALEGKPYFLKVVNKGSEGPGTVTFSDYGKAVDVKAPADSEVVDPKKLAAGS</sequence>
<evidence type="ECO:0000313" key="2">
    <source>
        <dbReference type="EMBL" id="ATL30321.1"/>
    </source>
</evidence>
<evidence type="ECO:0000256" key="1">
    <source>
        <dbReference type="SAM" id="SignalP"/>
    </source>
</evidence>
<dbReference type="Gene3D" id="2.50.20.20">
    <property type="match status" value="1"/>
</dbReference>